<dbReference type="UniPathway" id="UPA00079"/>
<keyword evidence="10" id="KW-1185">Reference proteome</keyword>
<comment type="cofactor">
    <cofactor evidence="6">
        <name>thiamine diphosphate</name>
        <dbReference type="ChEBI" id="CHEBI:58937"/>
    </cofactor>
    <text evidence="6">Binds 1 thiamine pyrophosphate per subunit.</text>
</comment>
<dbReference type="NCBIfam" id="TIGR00173">
    <property type="entry name" value="menD"/>
    <property type="match status" value="1"/>
</dbReference>
<comment type="cofactor">
    <cofactor evidence="6">
        <name>Mg(2+)</name>
        <dbReference type="ChEBI" id="CHEBI:18420"/>
    </cofactor>
    <cofactor evidence="6">
        <name>Mn(2+)</name>
        <dbReference type="ChEBI" id="CHEBI:29035"/>
    </cofactor>
</comment>
<evidence type="ECO:0000256" key="1">
    <source>
        <dbReference type="ARBA" id="ARBA00022679"/>
    </source>
</evidence>
<dbReference type="GO" id="GO:0030145">
    <property type="term" value="F:manganese ion binding"/>
    <property type="evidence" value="ECO:0007669"/>
    <property type="project" value="UniProtKB-UniRule"/>
</dbReference>
<organism evidence="9 10">
    <name type="scientific">Leifsonia aquatica</name>
    <name type="common">Corynebacterium aquaticum</name>
    <dbReference type="NCBI Taxonomy" id="144185"/>
    <lineage>
        <taxon>Bacteria</taxon>
        <taxon>Bacillati</taxon>
        <taxon>Actinomycetota</taxon>
        <taxon>Actinomycetes</taxon>
        <taxon>Micrococcales</taxon>
        <taxon>Microbacteriaceae</taxon>
        <taxon>Leifsonia</taxon>
    </lineage>
</organism>
<accession>A0A7W4UW23</accession>
<keyword evidence="6" id="KW-0474">Menaquinone biosynthesis</keyword>
<keyword evidence="2 6" id="KW-0479">Metal-binding</keyword>
<keyword evidence="4 6" id="KW-0786">Thiamine pyrophosphate</keyword>
<comment type="caution">
    <text evidence="9">The sequence shown here is derived from an EMBL/GenBank/DDBJ whole genome shotgun (WGS) entry which is preliminary data.</text>
</comment>
<dbReference type="Gene3D" id="3.40.50.970">
    <property type="match status" value="2"/>
</dbReference>
<evidence type="ECO:0000313" key="10">
    <source>
        <dbReference type="Proteomes" id="UP000538196"/>
    </source>
</evidence>
<dbReference type="InterPro" id="IPR004433">
    <property type="entry name" value="MenaQ_synth_MenD"/>
</dbReference>
<name>A0A7W4UW23_LEIAQ</name>
<dbReference type="InterPro" id="IPR029061">
    <property type="entry name" value="THDP-binding"/>
</dbReference>
<evidence type="ECO:0000256" key="3">
    <source>
        <dbReference type="ARBA" id="ARBA00022842"/>
    </source>
</evidence>
<feature type="domain" description="Thiamine pyrophosphate enzyme N-terminal TPP-binding" evidence="8">
    <location>
        <begin position="34"/>
        <end position="146"/>
    </location>
</feature>
<dbReference type="AlphaFoldDB" id="A0A7W4UW23"/>
<dbReference type="PIRSF" id="PIRSF004983">
    <property type="entry name" value="MenD"/>
    <property type="match status" value="1"/>
</dbReference>
<dbReference type="GO" id="GO:0070204">
    <property type="term" value="F:2-succinyl-5-enolpyruvyl-6-hydroxy-3-cyclohexene-1-carboxylic-acid synthase activity"/>
    <property type="evidence" value="ECO:0007669"/>
    <property type="project" value="UniProtKB-UniRule"/>
</dbReference>
<dbReference type="PANTHER" id="PTHR42916">
    <property type="entry name" value="2-SUCCINYL-5-ENOLPYRUVYL-6-HYDROXY-3-CYCLOHEXENE-1-CARBOXYLATE SYNTHASE"/>
    <property type="match status" value="1"/>
</dbReference>
<dbReference type="EMBL" id="JACHVP010000002">
    <property type="protein sequence ID" value="MBB2967360.1"/>
    <property type="molecule type" value="Genomic_DNA"/>
</dbReference>
<proteinExistence type="inferred from homology"/>
<evidence type="ECO:0000256" key="7">
    <source>
        <dbReference type="SAM" id="MobiDB-lite"/>
    </source>
</evidence>
<evidence type="ECO:0000256" key="5">
    <source>
        <dbReference type="ARBA" id="ARBA00023211"/>
    </source>
</evidence>
<dbReference type="RefSeq" id="WP_183428487.1">
    <property type="nucleotide sequence ID" value="NZ_JACHVP010000002.1"/>
</dbReference>
<dbReference type="InterPro" id="IPR012001">
    <property type="entry name" value="Thiamin_PyroP_enz_TPP-bd_dom"/>
</dbReference>
<dbReference type="Pfam" id="PF02776">
    <property type="entry name" value="TPP_enzyme_N"/>
    <property type="match status" value="1"/>
</dbReference>
<dbReference type="UniPathway" id="UPA01057">
    <property type="reaction ID" value="UER00164"/>
</dbReference>
<sequence>MADPLTADSDQGVRESGTPVPDAETATGNPATDYSTALLRAFVRNGVRDLVVSPGSRSQALALVAASLEHSGHARLHVRIDERVGGFLALGLARETGAPAVVITTSGTATANLHPAVLEAHEAGIPLIVLTADRPAELRGIRSNQTTQQDGLYGVAVRLSRDVDAPRATDDAERIAEANAAKGLALAAVRAAVGADTADPGPVHLNVAFREPLSVAAPALQEPIDGALPATAGPESLGRKTIELTEGPRTVVVAGADAGPEAEELAREAGYPLLAEVSSGARFGPNLVVAYRELLREEAFGARVERAIVFGHPTLSREVPALLTRSDVEVIVVAPTGAQAYDPGHRARIVGGARPPATVDLRSPEVRGWVGSWVFASRRLIDAAERAADPAAVAPDVDKARSYEPADALAFAKAELAAVRAPITRPLLAEALWRYTWPHDRLVLAASRLIRDADRIVPGKKIQVHSNRGLAGIDGTIATATGIAIASQAAAAEAGTPSGVTRVLLGDLALLHDVGALLGAPGEDRPHLQLVLGNDGGGTIFDGLEVAATAGTAAFDRVLYTPHEVDVPSLARAYGWDYRAARTKGELDQALSAPPAGVSIVEVPLSR</sequence>
<dbReference type="GO" id="GO:0030976">
    <property type="term" value="F:thiamine pyrophosphate binding"/>
    <property type="evidence" value="ECO:0007669"/>
    <property type="project" value="UniProtKB-UniRule"/>
</dbReference>
<keyword evidence="3 6" id="KW-0460">Magnesium</keyword>
<dbReference type="GO" id="GO:0009234">
    <property type="term" value="P:menaquinone biosynthetic process"/>
    <property type="evidence" value="ECO:0007669"/>
    <property type="project" value="UniProtKB-UniRule"/>
</dbReference>
<protein>
    <recommendedName>
        <fullName evidence="6">2-succinyl-5-enolpyruvyl-6-hydroxy-3-cyclohexene-1-carboxylate synthase</fullName>
        <shortName evidence="6">SEPHCHC synthase</shortName>
        <ecNumber evidence="6">2.2.1.9</ecNumber>
    </recommendedName>
    <alternativeName>
        <fullName evidence="6">Menaquinone biosynthesis protein MenD</fullName>
    </alternativeName>
</protein>
<keyword evidence="5 6" id="KW-0464">Manganese</keyword>
<comment type="subunit">
    <text evidence="6">Homodimer.</text>
</comment>
<dbReference type="PANTHER" id="PTHR42916:SF1">
    <property type="entry name" value="PROTEIN PHYLLO, CHLOROPLASTIC"/>
    <property type="match status" value="1"/>
</dbReference>
<dbReference type="Gene3D" id="3.40.50.1220">
    <property type="entry name" value="TPP-binding domain"/>
    <property type="match status" value="1"/>
</dbReference>
<dbReference type="CDD" id="cd02009">
    <property type="entry name" value="TPP_SHCHC_synthase"/>
    <property type="match status" value="1"/>
</dbReference>
<comment type="similarity">
    <text evidence="6">Belongs to the TPP enzyme family. MenD subfamily.</text>
</comment>
<comment type="function">
    <text evidence="6">Catalyzes the thiamine diphosphate-dependent decarboxylation of 2-oxoglutarate and the subsequent addition of the resulting succinic semialdehyde-thiamine pyrophosphate anion to isochorismate to yield 2-succinyl-5-enolpyruvyl-6-hydroxy-3-cyclohexene-1-carboxylate (SEPHCHC).</text>
</comment>
<feature type="region of interest" description="Disordered" evidence="7">
    <location>
        <begin position="1"/>
        <end position="31"/>
    </location>
</feature>
<evidence type="ECO:0000256" key="2">
    <source>
        <dbReference type="ARBA" id="ARBA00022723"/>
    </source>
</evidence>
<dbReference type="Proteomes" id="UP000538196">
    <property type="component" value="Unassembled WGS sequence"/>
</dbReference>
<evidence type="ECO:0000313" key="9">
    <source>
        <dbReference type="EMBL" id="MBB2967360.1"/>
    </source>
</evidence>
<comment type="pathway">
    <text evidence="6">Quinol/quinone metabolism; menaquinone biosynthesis.</text>
</comment>
<dbReference type="SUPFAM" id="SSF52518">
    <property type="entry name" value="Thiamin diphosphate-binding fold (THDP-binding)"/>
    <property type="match status" value="2"/>
</dbReference>
<dbReference type="GO" id="GO:0000287">
    <property type="term" value="F:magnesium ion binding"/>
    <property type="evidence" value="ECO:0007669"/>
    <property type="project" value="UniProtKB-UniRule"/>
</dbReference>
<evidence type="ECO:0000259" key="8">
    <source>
        <dbReference type="Pfam" id="PF02776"/>
    </source>
</evidence>
<evidence type="ECO:0000256" key="6">
    <source>
        <dbReference type="HAMAP-Rule" id="MF_01659"/>
    </source>
</evidence>
<dbReference type="EC" id="2.2.1.9" evidence="6"/>
<evidence type="ECO:0000256" key="4">
    <source>
        <dbReference type="ARBA" id="ARBA00023052"/>
    </source>
</evidence>
<dbReference type="HAMAP" id="MF_01659">
    <property type="entry name" value="MenD"/>
    <property type="match status" value="1"/>
</dbReference>
<dbReference type="CDD" id="cd07037">
    <property type="entry name" value="TPP_PYR_MenD"/>
    <property type="match status" value="1"/>
</dbReference>
<comment type="catalytic activity">
    <reaction evidence="6">
        <text>isochorismate + 2-oxoglutarate + H(+) = 5-enolpyruvoyl-6-hydroxy-2-succinyl-cyclohex-3-ene-1-carboxylate + CO2</text>
        <dbReference type="Rhea" id="RHEA:25593"/>
        <dbReference type="ChEBI" id="CHEBI:15378"/>
        <dbReference type="ChEBI" id="CHEBI:16526"/>
        <dbReference type="ChEBI" id="CHEBI:16810"/>
        <dbReference type="ChEBI" id="CHEBI:29780"/>
        <dbReference type="ChEBI" id="CHEBI:58818"/>
        <dbReference type="EC" id="2.2.1.9"/>
    </reaction>
</comment>
<keyword evidence="1 6" id="KW-0808">Transferase</keyword>
<reference evidence="9 10" key="1">
    <citation type="submission" date="2020-08" db="EMBL/GenBank/DDBJ databases">
        <title>Sequencing the genomes of 1000 actinobacteria strains.</title>
        <authorList>
            <person name="Klenk H.-P."/>
        </authorList>
    </citation>
    <scope>NUCLEOTIDE SEQUENCE [LARGE SCALE GENOMIC DNA]</scope>
    <source>
        <strain evidence="9 10">DSM 20146</strain>
    </source>
</reference>
<gene>
    <name evidence="6" type="primary">menD</name>
    <name evidence="9" type="ORF">FHX33_002123</name>
</gene>
<comment type="pathway">
    <text evidence="6">Quinol/quinone metabolism; 1,4-dihydroxy-2-naphthoate biosynthesis; 1,4-dihydroxy-2-naphthoate from chorismate: step 2/7.</text>
</comment>